<keyword evidence="4" id="KW-0411">Iron-sulfur</keyword>
<keyword evidence="2" id="KW-0479">Metal-binding</keyword>
<dbReference type="PROSITE" id="PS51296">
    <property type="entry name" value="RIESKE"/>
    <property type="match status" value="1"/>
</dbReference>
<dbReference type="Proteomes" id="UP000654075">
    <property type="component" value="Unassembled WGS sequence"/>
</dbReference>
<reference evidence="6" key="1">
    <citation type="submission" date="2021-02" db="EMBL/GenBank/DDBJ databases">
        <authorList>
            <person name="Dougan E. K."/>
            <person name="Rhodes N."/>
            <person name="Thang M."/>
            <person name="Chan C."/>
        </authorList>
    </citation>
    <scope>NUCLEOTIDE SEQUENCE</scope>
</reference>
<evidence type="ECO:0000256" key="1">
    <source>
        <dbReference type="ARBA" id="ARBA00022714"/>
    </source>
</evidence>
<dbReference type="Proteomes" id="UP000626109">
    <property type="component" value="Unassembled WGS sequence"/>
</dbReference>
<dbReference type="EMBL" id="CAJNNW010024402">
    <property type="protein sequence ID" value="CAE8672221.1"/>
    <property type="molecule type" value="Genomic_DNA"/>
</dbReference>
<accession>A0A813DTE0</accession>
<dbReference type="PANTHER" id="PTHR46522:SF1">
    <property type="entry name" value="INACTIVE CYTIDINE MONOPHOSPHATE-N-ACETYLNEURAMINIC ACID HYDROXYLASE"/>
    <property type="match status" value="1"/>
</dbReference>
<dbReference type="GO" id="GO:0046381">
    <property type="term" value="P:CMP-N-acetylneuraminate metabolic process"/>
    <property type="evidence" value="ECO:0007669"/>
    <property type="project" value="TreeGrafter"/>
</dbReference>
<dbReference type="Gene3D" id="2.102.10.10">
    <property type="entry name" value="Rieske [2Fe-2S] iron-sulphur domain"/>
    <property type="match status" value="1"/>
</dbReference>
<feature type="domain" description="Rieske" evidence="5">
    <location>
        <begin position="10"/>
        <end position="118"/>
    </location>
</feature>
<dbReference type="InterPro" id="IPR036922">
    <property type="entry name" value="Rieske_2Fe-2S_sf"/>
</dbReference>
<evidence type="ECO:0000256" key="3">
    <source>
        <dbReference type="ARBA" id="ARBA00023004"/>
    </source>
</evidence>
<sequence>MAPTVTAIELSAKDIDDLPDGVSLKTVGKAKLVLYKEDGQLKKACNNKCVHMGGVFAVDVEDTAKQYVKCTMHGWMMDASTMTYPDQLKSITTCCVKGTAETKQPQLEIKALEGGGVEFFPKVRHCQHASQLVPMLYLYKC</sequence>
<proteinExistence type="predicted"/>
<evidence type="ECO:0000313" key="6">
    <source>
        <dbReference type="EMBL" id="CAE8588682.1"/>
    </source>
</evidence>
<dbReference type="EMBL" id="CAJNNV010003258">
    <property type="protein sequence ID" value="CAE8588682.1"/>
    <property type="molecule type" value="Genomic_DNA"/>
</dbReference>
<dbReference type="GO" id="GO:0005737">
    <property type="term" value="C:cytoplasm"/>
    <property type="evidence" value="ECO:0007669"/>
    <property type="project" value="TreeGrafter"/>
</dbReference>
<keyword evidence="8" id="KW-1185">Reference proteome</keyword>
<dbReference type="Pfam" id="PF00355">
    <property type="entry name" value="Rieske"/>
    <property type="match status" value="1"/>
</dbReference>
<evidence type="ECO:0000313" key="8">
    <source>
        <dbReference type="Proteomes" id="UP000654075"/>
    </source>
</evidence>
<dbReference type="AlphaFoldDB" id="A0A813DTE0"/>
<dbReference type="SUPFAM" id="SSF50022">
    <property type="entry name" value="ISP domain"/>
    <property type="match status" value="1"/>
</dbReference>
<dbReference type="GO" id="GO:0046872">
    <property type="term" value="F:metal ion binding"/>
    <property type="evidence" value="ECO:0007669"/>
    <property type="project" value="UniProtKB-KW"/>
</dbReference>
<comment type="caution">
    <text evidence="6">The sequence shown here is derived from an EMBL/GenBank/DDBJ whole genome shotgun (WGS) entry which is preliminary data.</text>
</comment>
<dbReference type="PANTHER" id="PTHR46522">
    <property type="entry name" value="CYTIDINE MONOPHOSPHATE-N-ACETYLNEURAMINIC ACID HYDROXYLASE"/>
    <property type="match status" value="1"/>
</dbReference>
<name>A0A813DTE0_POLGL</name>
<dbReference type="GO" id="GO:0030338">
    <property type="term" value="F:CMP-N-acetylneuraminate monooxygenase activity"/>
    <property type="evidence" value="ECO:0007669"/>
    <property type="project" value="TreeGrafter"/>
</dbReference>
<evidence type="ECO:0000259" key="5">
    <source>
        <dbReference type="PROSITE" id="PS51296"/>
    </source>
</evidence>
<evidence type="ECO:0000256" key="2">
    <source>
        <dbReference type="ARBA" id="ARBA00022723"/>
    </source>
</evidence>
<evidence type="ECO:0000256" key="4">
    <source>
        <dbReference type="ARBA" id="ARBA00023014"/>
    </source>
</evidence>
<gene>
    <name evidence="6" type="ORF">PGLA1383_LOCUS7473</name>
    <name evidence="7" type="ORF">PGLA2088_LOCUS17951</name>
</gene>
<keyword evidence="1" id="KW-0001">2Fe-2S</keyword>
<dbReference type="InterPro" id="IPR027033">
    <property type="entry name" value="Cnh"/>
</dbReference>
<evidence type="ECO:0000313" key="7">
    <source>
        <dbReference type="EMBL" id="CAE8672221.1"/>
    </source>
</evidence>
<dbReference type="GO" id="GO:0051537">
    <property type="term" value="F:2 iron, 2 sulfur cluster binding"/>
    <property type="evidence" value="ECO:0007669"/>
    <property type="project" value="UniProtKB-KW"/>
</dbReference>
<dbReference type="OrthoDB" id="332863at2759"/>
<protein>
    <recommendedName>
        <fullName evidence="5">Rieske domain-containing protein</fullName>
    </recommendedName>
</protein>
<organism evidence="6 8">
    <name type="scientific">Polarella glacialis</name>
    <name type="common">Dinoflagellate</name>
    <dbReference type="NCBI Taxonomy" id="89957"/>
    <lineage>
        <taxon>Eukaryota</taxon>
        <taxon>Sar</taxon>
        <taxon>Alveolata</taxon>
        <taxon>Dinophyceae</taxon>
        <taxon>Suessiales</taxon>
        <taxon>Suessiaceae</taxon>
        <taxon>Polarella</taxon>
    </lineage>
</organism>
<dbReference type="InterPro" id="IPR017941">
    <property type="entry name" value="Rieske_2Fe-2S"/>
</dbReference>
<keyword evidence="3" id="KW-0408">Iron</keyword>